<organism evidence="2 3">
    <name type="scientific">Tulasnella calospora MUT 4182</name>
    <dbReference type="NCBI Taxonomy" id="1051891"/>
    <lineage>
        <taxon>Eukaryota</taxon>
        <taxon>Fungi</taxon>
        <taxon>Dikarya</taxon>
        <taxon>Basidiomycota</taxon>
        <taxon>Agaricomycotina</taxon>
        <taxon>Agaricomycetes</taxon>
        <taxon>Cantharellales</taxon>
        <taxon>Tulasnellaceae</taxon>
        <taxon>Tulasnella</taxon>
    </lineage>
</organism>
<evidence type="ECO:0000313" key="2">
    <source>
        <dbReference type="EMBL" id="KIO31235.1"/>
    </source>
</evidence>
<evidence type="ECO:0000313" key="3">
    <source>
        <dbReference type="Proteomes" id="UP000054248"/>
    </source>
</evidence>
<dbReference type="GO" id="GO:0005506">
    <property type="term" value="F:iron ion binding"/>
    <property type="evidence" value="ECO:0007669"/>
    <property type="project" value="InterPro"/>
</dbReference>
<evidence type="ECO:0008006" key="4">
    <source>
        <dbReference type="Google" id="ProtNLM"/>
    </source>
</evidence>
<dbReference type="PANTHER" id="PTHR34315:SF1">
    <property type="entry name" value="INTRADIOL RING-CLEAVAGE DIOXYGENASES DOMAIN-CONTAINING PROTEIN-RELATED"/>
    <property type="match status" value="1"/>
</dbReference>
<dbReference type="Proteomes" id="UP000054248">
    <property type="component" value="Unassembled WGS sequence"/>
</dbReference>
<dbReference type="InterPro" id="IPR015889">
    <property type="entry name" value="Intradiol_dOase_core"/>
</dbReference>
<dbReference type="STRING" id="1051891.A0A0C3QHD0"/>
<name>A0A0C3QHD0_9AGAM</name>
<dbReference type="AlphaFoldDB" id="A0A0C3QHD0"/>
<proteinExistence type="predicted"/>
<dbReference type="SUPFAM" id="SSF49482">
    <property type="entry name" value="Aromatic compound dioxygenase"/>
    <property type="match status" value="1"/>
</dbReference>
<dbReference type="EMBL" id="KN822965">
    <property type="protein sequence ID" value="KIO31235.1"/>
    <property type="molecule type" value="Genomic_DNA"/>
</dbReference>
<accession>A0A0C3QHD0</accession>
<evidence type="ECO:0000256" key="1">
    <source>
        <dbReference type="SAM" id="SignalP"/>
    </source>
</evidence>
<dbReference type="GO" id="GO:0016702">
    <property type="term" value="F:oxidoreductase activity, acting on single donors with incorporation of molecular oxygen, incorporation of two atoms of oxygen"/>
    <property type="evidence" value="ECO:0007669"/>
    <property type="project" value="InterPro"/>
</dbReference>
<reference evidence="3" key="2">
    <citation type="submission" date="2015-01" db="EMBL/GenBank/DDBJ databases">
        <title>Evolutionary Origins and Diversification of the Mycorrhizal Mutualists.</title>
        <authorList>
            <consortium name="DOE Joint Genome Institute"/>
            <consortium name="Mycorrhizal Genomics Consortium"/>
            <person name="Kohler A."/>
            <person name="Kuo A."/>
            <person name="Nagy L.G."/>
            <person name="Floudas D."/>
            <person name="Copeland A."/>
            <person name="Barry K.W."/>
            <person name="Cichocki N."/>
            <person name="Veneault-Fourrey C."/>
            <person name="LaButti K."/>
            <person name="Lindquist E.A."/>
            <person name="Lipzen A."/>
            <person name="Lundell T."/>
            <person name="Morin E."/>
            <person name="Murat C."/>
            <person name="Riley R."/>
            <person name="Ohm R."/>
            <person name="Sun H."/>
            <person name="Tunlid A."/>
            <person name="Henrissat B."/>
            <person name="Grigoriev I.V."/>
            <person name="Hibbett D.S."/>
            <person name="Martin F."/>
        </authorList>
    </citation>
    <scope>NUCLEOTIDE SEQUENCE [LARGE SCALE GENOMIC DNA]</scope>
    <source>
        <strain evidence="3">MUT 4182</strain>
    </source>
</reference>
<sequence length="450" mass="47757">MIFSVPLLFLSVLAGNAFAHPGHSDELDDYATQELYRRHAIVARKCSSSLQARHAPNMERIHARRAAILAGEVAPNMLVRRQATSTAGPAPSGAMSMPTGSMSMPGNMSGGPQGQNQGTTSYSATATAVDSFLSVFPSTTQSAVAASETTQPADSACVLSPETVVGPYYIEGESIRSNLVDDEKGLPFYAEFSLFNINDCGPLANAAIDIWSCNATGEYGGFVSTDPDTYDTSLYNGELAHLGDQNDAGSTITDTKTSLRGQQLTDQDGIAQFTTLLPGWYSGRTSHIHVRVHVGGEVTANGTYIGGNLTHTGQTFFGEDLYTMMQGIWPYTINSVVRLSNSADSIYTGSNGSMSHWNLYYVVPGDLSQGVIGHINLIVDPSAENDGLDNMMMANPGSMNGTSTNATGTAEAASVTASTNGTTWTANVPILYFVLIAVSHFSFKLLRSYA</sequence>
<reference evidence="2 3" key="1">
    <citation type="submission" date="2014-04" db="EMBL/GenBank/DDBJ databases">
        <authorList>
            <consortium name="DOE Joint Genome Institute"/>
            <person name="Kuo A."/>
            <person name="Girlanda M."/>
            <person name="Perotto S."/>
            <person name="Kohler A."/>
            <person name="Nagy L.G."/>
            <person name="Floudas D."/>
            <person name="Copeland A."/>
            <person name="Barry K.W."/>
            <person name="Cichocki N."/>
            <person name="Veneault-Fourrey C."/>
            <person name="LaButti K."/>
            <person name="Lindquist E.A."/>
            <person name="Lipzen A."/>
            <person name="Lundell T."/>
            <person name="Morin E."/>
            <person name="Murat C."/>
            <person name="Sun H."/>
            <person name="Tunlid A."/>
            <person name="Henrissat B."/>
            <person name="Grigoriev I.V."/>
            <person name="Hibbett D.S."/>
            <person name="Martin F."/>
            <person name="Nordberg H.P."/>
            <person name="Cantor M.N."/>
            <person name="Hua S.X."/>
        </authorList>
    </citation>
    <scope>NUCLEOTIDE SEQUENCE [LARGE SCALE GENOMIC DNA]</scope>
    <source>
        <strain evidence="2 3">MUT 4182</strain>
    </source>
</reference>
<keyword evidence="1" id="KW-0732">Signal</keyword>
<dbReference type="PANTHER" id="PTHR34315">
    <property type="match status" value="1"/>
</dbReference>
<feature type="signal peptide" evidence="1">
    <location>
        <begin position="1"/>
        <end position="19"/>
    </location>
</feature>
<keyword evidence="3" id="KW-1185">Reference proteome</keyword>
<gene>
    <name evidence="2" type="ORF">M407DRAFT_19851</name>
</gene>
<feature type="chain" id="PRO_5002180732" description="Intradiol ring-cleavage dioxygenases domain-containing protein" evidence="1">
    <location>
        <begin position="20"/>
        <end position="450"/>
    </location>
</feature>
<protein>
    <recommendedName>
        <fullName evidence="4">Intradiol ring-cleavage dioxygenases domain-containing protein</fullName>
    </recommendedName>
</protein>
<dbReference type="HOGENOM" id="CLU_027719_1_0_1"/>
<dbReference type="OrthoDB" id="121380at2759"/>
<dbReference type="Gene3D" id="2.60.130.10">
    <property type="entry name" value="Aromatic compound dioxygenase"/>
    <property type="match status" value="1"/>
</dbReference>